<accession>A0A0D0BS29</accession>
<reference evidence="1 2" key="1">
    <citation type="submission" date="2014-04" db="EMBL/GenBank/DDBJ databases">
        <title>Evolutionary Origins and Diversification of the Mycorrhizal Mutualists.</title>
        <authorList>
            <consortium name="DOE Joint Genome Institute"/>
            <consortium name="Mycorrhizal Genomics Consortium"/>
            <person name="Kohler A."/>
            <person name="Kuo A."/>
            <person name="Nagy L.G."/>
            <person name="Floudas D."/>
            <person name="Copeland A."/>
            <person name="Barry K.W."/>
            <person name="Cichocki N."/>
            <person name="Veneault-Fourrey C."/>
            <person name="LaButti K."/>
            <person name="Lindquist E.A."/>
            <person name="Lipzen A."/>
            <person name="Lundell T."/>
            <person name="Morin E."/>
            <person name="Murat C."/>
            <person name="Riley R."/>
            <person name="Ohm R."/>
            <person name="Sun H."/>
            <person name="Tunlid A."/>
            <person name="Henrissat B."/>
            <person name="Grigoriev I.V."/>
            <person name="Hibbett D.S."/>
            <person name="Martin F."/>
        </authorList>
    </citation>
    <scope>NUCLEOTIDE SEQUENCE [LARGE SCALE GENOMIC DNA]</scope>
    <source>
        <strain evidence="1 2">FD-317 M1</strain>
    </source>
</reference>
<dbReference type="EMBL" id="KN834843">
    <property type="protein sequence ID" value="KIK52424.1"/>
    <property type="molecule type" value="Genomic_DNA"/>
</dbReference>
<gene>
    <name evidence="1" type="ORF">GYMLUDRAFT_265443</name>
</gene>
<dbReference type="Proteomes" id="UP000053593">
    <property type="component" value="Unassembled WGS sequence"/>
</dbReference>
<protein>
    <submittedName>
        <fullName evidence="1">Uncharacterized protein</fullName>
    </submittedName>
</protein>
<name>A0A0D0BS29_9AGAR</name>
<dbReference type="AlphaFoldDB" id="A0A0D0BS29"/>
<dbReference type="HOGENOM" id="CLU_1627255_0_0_1"/>
<evidence type="ECO:0000313" key="1">
    <source>
        <dbReference type="EMBL" id="KIK52424.1"/>
    </source>
</evidence>
<sequence length="163" mass="18967">MSQKYRFKPTVSICTSGVVLSEDQVRDIAAALCPQDVQACGGDFTLGLDFFLSRQERHSQLIPFTDEVTKEDKILFSLAYFPENRDAPVTQLQWDQQAINKWWETYGSCESTKDVKTKSVRYPKWAAKREWMKDELIKATPHMPNYERLLYRICDKPPPQSRP</sequence>
<proteinExistence type="predicted"/>
<organism evidence="1 2">
    <name type="scientific">Collybiopsis luxurians FD-317 M1</name>
    <dbReference type="NCBI Taxonomy" id="944289"/>
    <lineage>
        <taxon>Eukaryota</taxon>
        <taxon>Fungi</taxon>
        <taxon>Dikarya</taxon>
        <taxon>Basidiomycota</taxon>
        <taxon>Agaricomycotina</taxon>
        <taxon>Agaricomycetes</taxon>
        <taxon>Agaricomycetidae</taxon>
        <taxon>Agaricales</taxon>
        <taxon>Marasmiineae</taxon>
        <taxon>Omphalotaceae</taxon>
        <taxon>Collybiopsis</taxon>
        <taxon>Collybiopsis luxurians</taxon>
    </lineage>
</organism>
<keyword evidence="2" id="KW-1185">Reference proteome</keyword>
<dbReference type="OrthoDB" id="3086512at2759"/>
<evidence type="ECO:0000313" key="2">
    <source>
        <dbReference type="Proteomes" id="UP000053593"/>
    </source>
</evidence>